<keyword evidence="1" id="KW-0812">Transmembrane</keyword>
<dbReference type="Proteomes" id="UP000244677">
    <property type="component" value="Chromosome"/>
</dbReference>
<feature type="transmembrane region" description="Helical" evidence="1">
    <location>
        <begin position="130"/>
        <end position="155"/>
    </location>
</feature>
<feature type="transmembrane region" description="Helical" evidence="1">
    <location>
        <begin position="161"/>
        <end position="180"/>
    </location>
</feature>
<dbReference type="RefSeq" id="WP_108736833.1">
    <property type="nucleotide sequence ID" value="NZ_CP020919.1"/>
</dbReference>
<feature type="transmembrane region" description="Helical" evidence="1">
    <location>
        <begin position="201"/>
        <end position="219"/>
    </location>
</feature>
<evidence type="ECO:0000313" key="2">
    <source>
        <dbReference type="EMBL" id="AWG25230.1"/>
    </source>
</evidence>
<feature type="transmembrane region" description="Helical" evidence="1">
    <location>
        <begin position="249"/>
        <end position="269"/>
    </location>
</feature>
<dbReference type="AlphaFoldDB" id="A0A2S1LN92"/>
<keyword evidence="1" id="KW-1133">Transmembrane helix</keyword>
<sequence>MRAIKSIFDFYLHGSIHVAMAVLALVLMTNHMFQNPFDYAMAGFAFFGTIFGYNFVKYESLFRLKKPGRKQLQAILGISLLSMLASAFCFLALHRNTQITAVIFFGLTFLYTVPVFSNTKNIRNWSGVKIYMVAFCWAGVTTLLPLIEAGTTIISDVILKFGQRFLLVIILILIFEIIDLKNDDPTLMTVPQKIGVRKTKMLGLFLLLPFYVLEFLKSTVDITQLWINIVLVIVTALFTIFATPERSKYYTSFWVESIPVFWLLLVWLFS</sequence>
<accession>A0A2S1LN92</accession>
<evidence type="ECO:0000313" key="3">
    <source>
        <dbReference type="Proteomes" id="UP000244677"/>
    </source>
</evidence>
<protein>
    <recommendedName>
        <fullName evidence="4">Prenyltransferase</fullName>
    </recommendedName>
</protein>
<reference evidence="2 3" key="1">
    <citation type="submission" date="2017-04" db="EMBL/GenBank/DDBJ databases">
        <title>Complete genome sequence of Flavobacterium kingsejong AJ004.</title>
        <authorList>
            <person name="Lee P.C."/>
        </authorList>
    </citation>
    <scope>NUCLEOTIDE SEQUENCE [LARGE SCALE GENOMIC DNA]</scope>
    <source>
        <strain evidence="2 3">AJ004</strain>
    </source>
</reference>
<evidence type="ECO:0000256" key="1">
    <source>
        <dbReference type="SAM" id="Phobius"/>
    </source>
</evidence>
<gene>
    <name evidence="2" type="ORF">FK004_08280</name>
</gene>
<dbReference type="KEGG" id="fki:FK004_08280"/>
<dbReference type="OrthoDB" id="1467772at2"/>
<proteinExistence type="predicted"/>
<keyword evidence="1" id="KW-0472">Membrane</keyword>
<feature type="transmembrane region" description="Helical" evidence="1">
    <location>
        <begin position="225"/>
        <end position="242"/>
    </location>
</feature>
<feature type="transmembrane region" description="Helical" evidence="1">
    <location>
        <begin position="99"/>
        <end position="118"/>
    </location>
</feature>
<evidence type="ECO:0008006" key="4">
    <source>
        <dbReference type="Google" id="ProtNLM"/>
    </source>
</evidence>
<dbReference type="EMBL" id="CP020919">
    <property type="protein sequence ID" value="AWG25230.1"/>
    <property type="molecule type" value="Genomic_DNA"/>
</dbReference>
<organism evidence="2 3">
    <name type="scientific">Flavobacterium kingsejongi</name>
    <dbReference type="NCBI Taxonomy" id="1678728"/>
    <lineage>
        <taxon>Bacteria</taxon>
        <taxon>Pseudomonadati</taxon>
        <taxon>Bacteroidota</taxon>
        <taxon>Flavobacteriia</taxon>
        <taxon>Flavobacteriales</taxon>
        <taxon>Flavobacteriaceae</taxon>
        <taxon>Flavobacterium</taxon>
    </lineage>
</organism>
<keyword evidence="3" id="KW-1185">Reference proteome</keyword>
<feature type="transmembrane region" description="Helical" evidence="1">
    <location>
        <begin position="12"/>
        <end position="33"/>
    </location>
</feature>
<name>A0A2S1LN92_9FLAO</name>
<feature type="transmembrane region" description="Helical" evidence="1">
    <location>
        <begin position="72"/>
        <end position="93"/>
    </location>
</feature>
<feature type="transmembrane region" description="Helical" evidence="1">
    <location>
        <begin position="39"/>
        <end position="56"/>
    </location>
</feature>